<dbReference type="RefSeq" id="WP_044224250.1">
    <property type="nucleotide sequence ID" value="NZ_JBKAGJ010000016.1"/>
</dbReference>
<reference evidence="2 3" key="1">
    <citation type="journal article" date="2014" name="Int. J. Syst. Evol. Microbiol.">
        <title>Phaeodactylibacter xiamenensis gen. nov., sp. nov., a member of the family Saprospiraceae isolated from the marine alga Phaeodactylum tricornutum.</title>
        <authorList>
            <person name="Chen Z.Jr."/>
            <person name="Lei X."/>
            <person name="Lai Q."/>
            <person name="Li Y."/>
            <person name="Zhang B."/>
            <person name="Zhang J."/>
            <person name="Zhang H."/>
            <person name="Yang L."/>
            <person name="Zheng W."/>
            <person name="Tian Y."/>
            <person name="Yu Z."/>
            <person name="Xu H.Jr."/>
            <person name="Zheng T."/>
        </authorList>
    </citation>
    <scope>NUCLEOTIDE SEQUENCE [LARGE SCALE GENOMIC DNA]</scope>
    <source>
        <strain evidence="2 3">KD52</strain>
    </source>
</reference>
<dbReference type="InterPro" id="IPR002686">
    <property type="entry name" value="Transposase_17"/>
</dbReference>
<dbReference type="Gene3D" id="3.30.70.1290">
    <property type="entry name" value="Transposase IS200-like"/>
    <property type="match status" value="1"/>
</dbReference>
<organism evidence="2 3">
    <name type="scientific">Phaeodactylibacter xiamenensis</name>
    <dbReference type="NCBI Taxonomy" id="1524460"/>
    <lineage>
        <taxon>Bacteria</taxon>
        <taxon>Pseudomonadati</taxon>
        <taxon>Bacteroidota</taxon>
        <taxon>Saprospiria</taxon>
        <taxon>Saprospirales</taxon>
        <taxon>Haliscomenobacteraceae</taxon>
        <taxon>Phaeodactylibacter</taxon>
    </lineage>
</organism>
<dbReference type="InterPro" id="IPR036515">
    <property type="entry name" value="Transposase_17_sf"/>
</dbReference>
<gene>
    <name evidence="2" type="ORF">IX84_19780</name>
</gene>
<dbReference type="PANTHER" id="PTHR34322">
    <property type="entry name" value="TRANSPOSASE, Y1_TNP DOMAIN-CONTAINING"/>
    <property type="match status" value="1"/>
</dbReference>
<dbReference type="GO" id="GO:0004803">
    <property type="term" value="F:transposase activity"/>
    <property type="evidence" value="ECO:0007669"/>
    <property type="project" value="InterPro"/>
</dbReference>
<dbReference type="OrthoDB" id="9788881at2"/>
<dbReference type="Proteomes" id="UP000029736">
    <property type="component" value="Unassembled WGS sequence"/>
</dbReference>
<feature type="domain" description="Transposase IS200-like" evidence="1">
    <location>
        <begin position="4"/>
        <end position="159"/>
    </location>
</feature>
<dbReference type="EMBL" id="JPOS01000075">
    <property type="protein sequence ID" value="KGE86718.1"/>
    <property type="molecule type" value="Genomic_DNA"/>
</dbReference>
<dbReference type="STRING" id="1524460.IX84_19780"/>
<keyword evidence="3" id="KW-1185">Reference proteome</keyword>
<accession>A0A098S4H3</accession>
<dbReference type="SUPFAM" id="SSF143422">
    <property type="entry name" value="Transposase IS200-like"/>
    <property type="match status" value="1"/>
</dbReference>
<comment type="caution">
    <text evidence="2">The sequence shown here is derived from an EMBL/GenBank/DDBJ whole genome shotgun (WGS) entry which is preliminary data.</text>
</comment>
<dbReference type="GO" id="GO:0006313">
    <property type="term" value="P:DNA transposition"/>
    <property type="evidence" value="ECO:0007669"/>
    <property type="project" value="InterPro"/>
</dbReference>
<dbReference type="AlphaFoldDB" id="A0A098S4H3"/>
<evidence type="ECO:0000259" key="1">
    <source>
        <dbReference type="SMART" id="SM01321"/>
    </source>
</evidence>
<evidence type="ECO:0000313" key="2">
    <source>
        <dbReference type="EMBL" id="KGE86718.1"/>
    </source>
</evidence>
<proteinExistence type="predicted"/>
<dbReference type="SMART" id="SM01321">
    <property type="entry name" value="Y1_Tnp"/>
    <property type="match status" value="1"/>
</dbReference>
<dbReference type="GO" id="GO:0003677">
    <property type="term" value="F:DNA binding"/>
    <property type="evidence" value="ECO:0007669"/>
    <property type="project" value="InterPro"/>
</dbReference>
<sequence>MEFYNDQLFHIYNQGNNKERVFFDREDYLFFIWKMRAYLPEFGDLISWCLMPNHFHWLFYVKKTEVDRMQFFARAGNVEWNRRVHKYGKKARKVERNYSRKDGASPLITLNEAIGILQMSYAKAFNPRRNRTGSLFRQDCKAKDGWIDEFITVTNTKGQLDSRFLPGSGYAFHCFQYIHENPVAGKLVKSSTVWEYSSAKDYAGLRRGSLCNLDFGKYLIENC</sequence>
<name>A0A098S4H3_9BACT</name>
<protein>
    <recommendedName>
        <fullName evidence="1">Transposase IS200-like domain-containing protein</fullName>
    </recommendedName>
</protein>
<dbReference type="PANTHER" id="PTHR34322:SF2">
    <property type="entry name" value="TRANSPOSASE IS200-LIKE DOMAIN-CONTAINING PROTEIN"/>
    <property type="match status" value="1"/>
</dbReference>
<evidence type="ECO:0000313" key="3">
    <source>
        <dbReference type="Proteomes" id="UP000029736"/>
    </source>
</evidence>